<keyword evidence="2" id="KW-1185">Reference proteome</keyword>
<dbReference type="RefSeq" id="WP_379955623.1">
    <property type="nucleotide sequence ID" value="NZ_JAUYVI010000003.1"/>
</dbReference>
<evidence type="ECO:0000313" key="2">
    <source>
        <dbReference type="Proteomes" id="UP001230156"/>
    </source>
</evidence>
<comment type="caution">
    <text evidence="1">The sequence shown here is derived from an EMBL/GenBank/DDBJ whole genome shotgun (WGS) entry which is preliminary data.</text>
</comment>
<sequence>MERDDTTAAKALADIAAGKPASLKVRFLSEDKSHRYQQLADLIAALDAKYATPRLAIDGWLNRIDAPRQLTPESRVHDLQWHDSPEIAVGTFELHMGPHR</sequence>
<name>A0ABU0YKC3_9PROT</name>
<dbReference type="EMBL" id="JAUYVI010000003">
    <property type="protein sequence ID" value="MDQ7248176.1"/>
    <property type="molecule type" value="Genomic_DNA"/>
</dbReference>
<organism evidence="1 2">
    <name type="scientific">Dongia sedimenti</name>
    <dbReference type="NCBI Taxonomy" id="3064282"/>
    <lineage>
        <taxon>Bacteria</taxon>
        <taxon>Pseudomonadati</taxon>
        <taxon>Pseudomonadota</taxon>
        <taxon>Alphaproteobacteria</taxon>
        <taxon>Rhodospirillales</taxon>
        <taxon>Dongiaceae</taxon>
        <taxon>Dongia</taxon>
    </lineage>
</organism>
<reference evidence="2" key="1">
    <citation type="submission" date="2023-08" db="EMBL/GenBank/DDBJ databases">
        <title>Rhodospirillaceae gen. nov., a novel taxon isolated from the Yangtze River Yuezi River estuary sludge.</title>
        <authorList>
            <person name="Ruan L."/>
        </authorList>
    </citation>
    <scope>NUCLEOTIDE SEQUENCE [LARGE SCALE GENOMIC DNA]</scope>
    <source>
        <strain evidence="2">R-7</strain>
    </source>
</reference>
<proteinExistence type="predicted"/>
<evidence type="ECO:0000313" key="1">
    <source>
        <dbReference type="EMBL" id="MDQ7248176.1"/>
    </source>
</evidence>
<protein>
    <submittedName>
        <fullName evidence="1">Uncharacterized protein</fullName>
    </submittedName>
</protein>
<accession>A0ABU0YKC3</accession>
<gene>
    <name evidence="1" type="ORF">Q8A70_10895</name>
</gene>
<dbReference type="Proteomes" id="UP001230156">
    <property type="component" value="Unassembled WGS sequence"/>
</dbReference>